<evidence type="ECO:0000313" key="5">
    <source>
        <dbReference type="Proteomes" id="UP000600365"/>
    </source>
</evidence>
<proteinExistence type="inferred from homology"/>
<comment type="caution">
    <text evidence="4">The sequence shown here is derived from an EMBL/GenBank/DDBJ whole genome shotgun (WGS) entry which is preliminary data.</text>
</comment>
<evidence type="ECO:0000256" key="2">
    <source>
        <dbReference type="ARBA" id="ARBA00022598"/>
    </source>
</evidence>
<gene>
    <name evidence="4" type="ORF">GCM10011579_001890</name>
</gene>
<dbReference type="Gene3D" id="3.40.50.980">
    <property type="match status" value="1"/>
</dbReference>
<dbReference type="Pfam" id="PF00501">
    <property type="entry name" value="AMP-binding"/>
    <property type="match status" value="1"/>
</dbReference>
<reference evidence="4 5" key="1">
    <citation type="journal article" date="2014" name="Int. J. Syst. Evol. Microbiol.">
        <title>Complete genome sequence of Corynebacterium casei LMG S-19264T (=DSM 44701T), isolated from a smear-ripened cheese.</title>
        <authorList>
            <consortium name="US DOE Joint Genome Institute (JGI-PGF)"/>
            <person name="Walter F."/>
            <person name="Albersmeier A."/>
            <person name="Kalinowski J."/>
            <person name="Ruckert C."/>
        </authorList>
    </citation>
    <scope>NUCLEOTIDE SEQUENCE [LARGE SCALE GENOMIC DNA]</scope>
    <source>
        <strain evidence="4 5">CGMCC 4.7111</strain>
    </source>
</reference>
<accession>A0A917XRS5</accession>
<name>A0A917XRS5_9ACTN</name>
<protein>
    <recommendedName>
        <fullName evidence="3">AMP-dependent synthetase/ligase domain-containing protein</fullName>
    </recommendedName>
</protein>
<evidence type="ECO:0000259" key="3">
    <source>
        <dbReference type="Pfam" id="PF00501"/>
    </source>
</evidence>
<keyword evidence="5" id="KW-1185">Reference proteome</keyword>
<dbReference type="PANTHER" id="PTHR43201">
    <property type="entry name" value="ACYL-COA SYNTHETASE"/>
    <property type="match status" value="1"/>
</dbReference>
<dbReference type="Gene3D" id="2.30.38.10">
    <property type="entry name" value="Luciferase, Domain 3"/>
    <property type="match status" value="1"/>
</dbReference>
<sequence>MHMEKVSIYYGMTETSPVSLQTRRDDDLEHRTGTVGWVLLHIEVKVVDPMDGVTKPQGTPGELCTRGYSVMLGYWSEPEKTA</sequence>
<dbReference type="GO" id="GO:0031956">
    <property type="term" value="F:medium-chain fatty acid-CoA ligase activity"/>
    <property type="evidence" value="ECO:0007669"/>
    <property type="project" value="TreeGrafter"/>
</dbReference>
<dbReference type="InterPro" id="IPR000873">
    <property type="entry name" value="AMP-dep_synth/lig_dom"/>
</dbReference>
<dbReference type="GO" id="GO:0006631">
    <property type="term" value="P:fatty acid metabolic process"/>
    <property type="evidence" value="ECO:0007669"/>
    <property type="project" value="TreeGrafter"/>
</dbReference>
<dbReference type="AlphaFoldDB" id="A0A917XRS5"/>
<evidence type="ECO:0000256" key="1">
    <source>
        <dbReference type="ARBA" id="ARBA00006432"/>
    </source>
</evidence>
<dbReference type="SUPFAM" id="SSF56801">
    <property type="entry name" value="Acetyl-CoA synthetase-like"/>
    <property type="match status" value="1"/>
</dbReference>
<keyword evidence="2" id="KW-0436">Ligase</keyword>
<feature type="domain" description="AMP-dependent synthetase/ligase" evidence="3">
    <location>
        <begin position="5"/>
        <end position="75"/>
    </location>
</feature>
<evidence type="ECO:0000313" key="4">
    <source>
        <dbReference type="EMBL" id="GGN48822.1"/>
    </source>
</evidence>
<organism evidence="4 5">
    <name type="scientific">Streptomyces albiflavescens</name>
    <dbReference type="NCBI Taxonomy" id="1623582"/>
    <lineage>
        <taxon>Bacteria</taxon>
        <taxon>Bacillati</taxon>
        <taxon>Actinomycetota</taxon>
        <taxon>Actinomycetes</taxon>
        <taxon>Kitasatosporales</taxon>
        <taxon>Streptomycetaceae</taxon>
        <taxon>Streptomyces</taxon>
    </lineage>
</organism>
<dbReference type="Proteomes" id="UP000600365">
    <property type="component" value="Unassembled WGS sequence"/>
</dbReference>
<comment type="similarity">
    <text evidence="1">Belongs to the ATP-dependent AMP-binding enzyme family.</text>
</comment>
<dbReference type="EMBL" id="BMMM01000001">
    <property type="protein sequence ID" value="GGN48822.1"/>
    <property type="molecule type" value="Genomic_DNA"/>
</dbReference>
<dbReference type="PANTHER" id="PTHR43201:SF5">
    <property type="entry name" value="MEDIUM-CHAIN ACYL-COA LIGASE ACSF2, MITOCHONDRIAL"/>
    <property type="match status" value="1"/>
</dbReference>